<accession>A0A183IEC2</accession>
<proteinExistence type="predicted"/>
<sequence length="68" mass="7733">MRPKRAIDMCIVTDPKISSRKTVLFIFGGEKNAKERTQPQELIVNSTRARIVLFDSVSRVWGGRADEL</sequence>
<dbReference type="EMBL" id="UZAM01007027">
    <property type="protein sequence ID" value="VDO96058.1"/>
    <property type="molecule type" value="Genomic_DNA"/>
</dbReference>
<evidence type="ECO:0000313" key="1">
    <source>
        <dbReference type="EMBL" id="VDO96058.1"/>
    </source>
</evidence>
<keyword evidence="2" id="KW-1185">Reference proteome</keyword>
<evidence type="ECO:0000313" key="2">
    <source>
        <dbReference type="Proteomes" id="UP000270296"/>
    </source>
</evidence>
<dbReference type="AlphaFoldDB" id="A0A183IEC2"/>
<organism evidence="3">
    <name type="scientific">Soboliphyme baturini</name>
    <dbReference type="NCBI Taxonomy" id="241478"/>
    <lineage>
        <taxon>Eukaryota</taxon>
        <taxon>Metazoa</taxon>
        <taxon>Ecdysozoa</taxon>
        <taxon>Nematoda</taxon>
        <taxon>Enoplea</taxon>
        <taxon>Dorylaimia</taxon>
        <taxon>Dioctophymatida</taxon>
        <taxon>Dioctophymatoidea</taxon>
        <taxon>Soboliphymatidae</taxon>
        <taxon>Soboliphyme</taxon>
    </lineage>
</organism>
<dbReference type="WBParaSite" id="SBAD_0000206201-mRNA-1">
    <property type="protein sequence ID" value="SBAD_0000206201-mRNA-1"/>
    <property type="gene ID" value="SBAD_0000206201"/>
</dbReference>
<reference evidence="3" key="1">
    <citation type="submission" date="2016-06" db="UniProtKB">
        <authorList>
            <consortium name="WormBaseParasite"/>
        </authorList>
    </citation>
    <scope>IDENTIFICATION</scope>
</reference>
<reference evidence="1 2" key="2">
    <citation type="submission" date="2018-11" db="EMBL/GenBank/DDBJ databases">
        <authorList>
            <consortium name="Pathogen Informatics"/>
        </authorList>
    </citation>
    <scope>NUCLEOTIDE SEQUENCE [LARGE SCALE GENOMIC DNA]</scope>
</reference>
<dbReference type="Proteomes" id="UP000270296">
    <property type="component" value="Unassembled WGS sequence"/>
</dbReference>
<evidence type="ECO:0000313" key="3">
    <source>
        <dbReference type="WBParaSite" id="SBAD_0000206201-mRNA-1"/>
    </source>
</evidence>
<gene>
    <name evidence="1" type="ORF">SBAD_LOCUS1966</name>
</gene>
<name>A0A183IEC2_9BILA</name>
<protein>
    <submittedName>
        <fullName evidence="3">AAA_12 domain-containing protein</fullName>
    </submittedName>
</protein>